<accession>A0A1H6RHX2</accession>
<dbReference type="InterPro" id="IPR040442">
    <property type="entry name" value="Pyrv_kinase-like_dom_sf"/>
</dbReference>
<dbReference type="GO" id="GO:0016832">
    <property type="term" value="F:aldehyde-lyase activity"/>
    <property type="evidence" value="ECO:0007669"/>
    <property type="project" value="TreeGrafter"/>
</dbReference>
<organism evidence="5 6">
    <name type="scientific">Azotobacter beijerinckii</name>
    <dbReference type="NCBI Taxonomy" id="170623"/>
    <lineage>
        <taxon>Bacteria</taxon>
        <taxon>Pseudomonadati</taxon>
        <taxon>Pseudomonadota</taxon>
        <taxon>Gammaproteobacteria</taxon>
        <taxon>Pseudomonadales</taxon>
        <taxon>Pseudomonadaceae</taxon>
        <taxon>Azotobacter</taxon>
    </lineage>
</organism>
<dbReference type="InterPro" id="IPR015813">
    <property type="entry name" value="Pyrv/PenolPyrv_kinase-like_dom"/>
</dbReference>
<comment type="similarity">
    <text evidence="1">Belongs to the HpcH/HpaI aldolase family.</text>
</comment>
<dbReference type="Proteomes" id="UP000199005">
    <property type="component" value="Unassembled WGS sequence"/>
</dbReference>
<keyword evidence="2" id="KW-0479">Metal-binding</keyword>
<protein>
    <submittedName>
        <fullName evidence="5">4-hydroxy-2-oxoheptanedioate aldolase</fullName>
    </submittedName>
</protein>
<sequence length="258" mass="27497">MLRQSVVFARLRQGDEVFGLLNSVPSPLLCEMIAAAGYHFAILDMEHLLRSGDELMHCLRACESAGLAPWLRVPEVDEKLIGRALDAGVEAIVLPRVESAAEVERAIAAACFPPRGRRGISGGRVTGFGALALPDYIALANGEPRIVPMIESAAGLAALPEILALPGVAMVLEGALDLALDLQLGPEPTHPQVWQALQSMAAACATAGVPFCANPRTPEQIRHWRGQGIKSFLAGEDRGLLLNALKSRLNSFQSLTEV</sequence>
<dbReference type="STRING" id="170623.SAMN04244579_00957"/>
<proteinExistence type="inferred from homology"/>
<evidence type="ECO:0000256" key="1">
    <source>
        <dbReference type="ARBA" id="ARBA00005568"/>
    </source>
</evidence>
<dbReference type="InterPro" id="IPR005000">
    <property type="entry name" value="Aldolase/citrate-lyase_domain"/>
</dbReference>
<feature type="domain" description="HpcH/HpaI aldolase/citrate lyase" evidence="4">
    <location>
        <begin position="26"/>
        <end position="225"/>
    </location>
</feature>
<dbReference type="InterPro" id="IPR050251">
    <property type="entry name" value="HpcH-HpaI_aldolase"/>
</dbReference>
<dbReference type="SUPFAM" id="SSF51621">
    <property type="entry name" value="Phosphoenolpyruvate/pyruvate domain"/>
    <property type="match status" value="1"/>
</dbReference>
<dbReference type="GO" id="GO:0005737">
    <property type="term" value="C:cytoplasm"/>
    <property type="evidence" value="ECO:0007669"/>
    <property type="project" value="TreeGrafter"/>
</dbReference>
<gene>
    <name evidence="5" type="ORF">SAMN04244579_00957</name>
</gene>
<dbReference type="RefSeq" id="WP_090897690.1">
    <property type="nucleotide sequence ID" value="NZ_FNYO01000008.1"/>
</dbReference>
<dbReference type="EMBL" id="FNYO01000008">
    <property type="protein sequence ID" value="SEI52117.1"/>
    <property type="molecule type" value="Genomic_DNA"/>
</dbReference>
<keyword evidence="3" id="KW-0456">Lyase</keyword>
<evidence type="ECO:0000259" key="4">
    <source>
        <dbReference type="Pfam" id="PF03328"/>
    </source>
</evidence>
<name>A0A1H6RHX2_9GAMM</name>
<evidence type="ECO:0000313" key="6">
    <source>
        <dbReference type="Proteomes" id="UP000199005"/>
    </source>
</evidence>
<dbReference type="PANTHER" id="PTHR30502:SF0">
    <property type="entry name" value="PHOSPHOENOLPYRUVATE CARBOXYLASE FAMILY PROTEIN"/>
    <property type="match status" value="1"/>
</dbReference>
<evidence type="ECO:0000256" key="3">
    <source>
        <dbReference type="ARBA" id="ARBA00023239"/>
    </source>
</evidence>
<dbReference type="PANTHER" id="PTHR30502">
    <property type="entry name" value="2-KETO-3-DEOXY-L-RHAMNONATE ALDOLASE"/>
    <property type="match status" value="1"/>
</dbReference>
<dbReference type="Pfam" id="PF03328">
    <property type="entry name" value="HpcH_HpaI"/>
    <property type="match status" value="1"/>
</dbReference>
<reference evidence="5 6" key="1">
    <citation type="submission" date="2016-10" db="EMBL/GenBank/DDBJ databases">
        <authorList>
            <person name="de Groot N.N."/>
        </authorList>
    </citation>
    <scope>NUCLEOTIDE SEQUENCE [LARGE SCALE GENOMIC DNA]</scope>
    <source>
        <strain evidence="5 6">DSM 1041</strain>
    </source>
</reference>
<evidence type="ECO:0000256" key="2">
    <source>
        <dbReference type="ARBA" id="ARBA00022723"/>
    </source>
</evidence>
<evidence type="ECO:0000313" key="5">
    <source>
        <dbReference type="EMBL" id="SEI52117.1"/>
    </source>
</evidence>
<dbReference type="Gene3D" id="3.20.20.60">
    <property type="entry name" value="Phosphoenolpyruvate-binding domains"/>
    <property type="match status" value="1"/>
</dbReference>
<dbReference type="AlphaFoldDB" id="A0A1H6RHX2"/>
<dbReference type="GO" id="GO:0046872">
    <property type="term" value="F:metal ion binding"/>
    <property type="evidence" value="ECO:0007669"/>
    <property type="project" value="UniProtKB-KW"/>
</dbReference>